<protein>
    <submittedName>
        <fullName evidence="3">Uncharacterized protein</fullName>
    </submittedName>
</protein>
<sequence length="1257" mass="137891">MSAPQFRQSIIICDGDVREISRAIEFQIKQRYKLINIETLVQQYSVKDDAESHTVKQYIDSNQQIPGELIVQILLQKVIEESILGASGKASEEAAKAAELAAAQSGQIDGKSKDGGKGDKKTAAKAKKEEPSAAKGKVQPSKGKGSKDSAPQKNADEVGGPESKYSQDPDDAPDVPNYPNQFLVITGLDNDLSTLLYLQQQLLSINCRINALVNIRPVPFVPPAFITSLAHAKSPKLFPILPNTQNDEIGEKDAKGGKGADKKAASQSVGGKVSKNSSGAGSGANAGKDQLTSTNQYSISPIANALIAQDPIDVKAAGSGTLDSLCLYPPKLSLFDSVTISRAQLIDGPAAVLKGIFILEILSGVPFHPEIHIPPDNTASAPPEGEQPTPIVQASSQTRNASPPVKAVAGQKSATTAQVQPTKGKDVKETAPVNAAQPTGGVEEPLDALNVLCSIAPNMGVFNEDPFPLQNTAQALKSTVFGPQAGVALGFPPPPTYPSQNPKNILFSHLTPLNPHFTQVPLFVKPELSKSGPELPLPPHNFWTGKNPLLYVPKDGITLLREMHLAITAYTHRECLYEQWMSDIPRNKVDNQLPYELYLSETNGWLALPQDDSRVIARADALLTPAERVEKQIREKEEALAREKAEAEEAARIALIQQADNKTKGKKSTIQQSTPDAKSRKKGTALDKQPGKKGDITTQDKTDGDNKEQQEGEGGNKLGGESENNEEELIAPESKLDGSLAIDLRQYKRTADRFTIITNPDAIVLTVRNQQSEKKPGSTLRPSKEDNEQKGKNKIDDIIPIIPKAQTDGYISWFGGNNNTQNIRSNDQEYVDDANESNDDMNATGTKSLTSTWNFDQSQRLNRTSRHKRTNHKKTHADEVALAAKASKPISNKQRNIIFSMDVGLNSPLVLHSLLDELVQKEQAERKLRKNYKDKQINIEGQQTNEEKTLPDIKPEIDTFEVIRRNDEGKRLESLVDNTFNHILRRPLTHQTNLQAIKDDSQSSSSLFLKKSHVIGGIVVDGIDRDVLLQNPNFSTDNIEDSKFQGQNIRKSASFVQFEKKIEPISGSYSQSKLNIVQSNVSVELNNLRSFVQFKGRADQLRKSVPRDDQQKTKSTYQPTSLSQQSNSKQQLPSNYKIVLPVVSTSLQVIQDQANIQKSSPQYKPTKGIAGILSPHRGSDTFEATPIEKLHRARRMFNQLPKTKLILHQTKYISQLSRSLLLPPQLVEFVAGRMLGGAIYGFKNMMSNQMALELSGH</sequence>
<dbReference type="EMBL" id="SNRW01007131">
    <property type="protein sequence ID" value="KAA6381780.1"/>
    <property type="molecule type" value="Genomic_DNA"/>
</dbReference>
<feature type="compositionally biased region" description="Basic and acidic residues" evidence="2">
    <location>
        <begin position="689"/>
        <end position="710"/>
    </location>
</feature>
<feature type="region of interest" description="Disordered" evidence="2">
    <location>
        <begin position="102"/>
        <end position="178"/>
    </location>
</feature>
<keyword evidence="1" id="KW-0175">Coiled coil</keyword>
<feature type="region of interest" description="Disordered" evidence="2">
    <location>
        <begin position="767"/>
        <end position="792"/>
    </location>
</feature>
<feature type="compositionally biased region" description="Basic and acidic residues" evidence="2">
    <location>
        <begin position="110"/>
        <end position="132"/>
    </location>
</feature>
<feature type="compositionally biased region" description="Basic and acidic residues" evidence="2">
    <location>
        <begin position="1099"/>
        <end position="1112"/>
    </location>
</feature>
<feature type="region of interest" description="Disordered" evidence="2">
    <location>
        <begin position="240"/>
        <end position="289"/>
    </location>
</feature>
<feature type="region of interest" description="Disordered" evidence="2">
    <location>
        <begin position="656"/>
        <end position="733"/>
    </location>
</feature>
<proteinExistence type="predicted"/>
<gene>
    <name evidence="3" type="ORF">EZS28_022693</name>
</gene>
<feature type="compositionally biased region" description="Basic and acidic residues" evidence="2">
    <location>
        <begin position="249"/>
        <end position="264"/>
    </location>
</feature>
<feature type="coiled-coil region" evidence="1">
    <location>
        <begin position="626"/>
        <end position="653"/>
    </location>
</feature>
<feature type="region of interest" description="Disordered" evidence="2">
    <location>
        <begin position="372"/>
        <end position="441"/>
    </location>
</feature>
<comment type="caution">
    <text evidence="3">The sequence shown here is derived from an EMBL/GenBank/DDBJ whole genome shotgun (WGS) entry which is preliminary data.</text>
</comment>
<evidence type="ECO:0000313" key="4">
    <source>
        <dbReference type="Proteomes" id="UP000324800"/>
    </source>
</evidence>
<name>A0A5J4VGX8_9EUKA</name>
<evidence type="ECO:0000256" key="2">
    <source>
        <dbReference type="SAM" id="MobiDB-lite"/>
    </source>
</evidence>
<accession>A0A5J4VGX8</accession>
<dbReference type="AlphaFoldDB" id="A0A5J4VGX8"/>
<feature type="compositionally biased region" description="Basic and acidic residues" evidence="2">
    <location>
        <begin position="771"/>
        <end position="792"/>
    </location>
</feature>
<feature type="compositionally biased region" description="Polar residues" evidence="2">
    <location>
        <begin position="390"/>
        <end position="401"/>
    </location>
</feature>
<evidence type="ECO:0000256" key="1">
    <source>
        <dbReference type="SAM" id="Coils"/>
    </source>
</evidence>
<feature type="non-terminal residue" evidence="3">
    <location>
        <position position="1257"/>
    </location>
</feature>
<feature type="compositionally biased region" description="Low complexity" evidence="2">
    <location>
        <begin position="268"/>
        <end position="288"/>
    </location>
</feature>
<evidence type="ECO:0000313" key="3">
    <source>
        <dbReference type="EMBL" id="KAA6381780.1"/>
    </source>
</evidence>
<organism evidence="3 4">
    <name type="scientific">Streblomastix strix</name>
    <dbReference type="NCBI Taxonomy" id="222440"/>
    <lineage>
        <taxon>Eukaryota</taxon>
        <taxon>Metamonada</taxon>
        <taxon>Preaxostyla</taxon>
        <taxon>Oxymonadida</taxon>
        <taxon>Streblomastigidae</taxon>
        <taxon>Streblomastix</taxon>
    </lineage>
</organism>
<feature type="region of interest" description="Disordered" evidence="2">
    <location>
        <begin position="1099"/>
        <end position="1130"/>
    </location>
</feature>
<reference evidence="3 4" key="1">
    <citation type="submission" date="2019-03" db="EMBL/GenBank/DDBJ databases">
        <title>Single cell metagenomics reveals metabolic interactions within the superorganism composed of flagellate Streblomastix strix and complex community of Bacteroidetes bacteria on its surface.</title>
        <authorList>
            <person name="Treitli S.C."/>
            <person name="Kolisko M."/>
            <person name="Husnik F."/>
            <person name="Keeling P."/>
            <person name="Hampl V."/>
        </authorList>
    </citation>
    <scope>NUCLEOTIDE SEQUENCE [LARGE SCALE GENOMIC DNA]</scope>
    <source>
        <strain evidence="3">ST1C</strain>
    </source>
</reference>
<feature type="compositionally biased region" description="Polar residues" evidence="2">
    <location>
        <begin position="412"/>
        <end position="421"/>
    </location>
</feature>
<dbReference type="Proteomes" id="UP000324800">
    <property type="component" value="Unassembled WGS sequence"/>
</dbReference>
<feature type="compositionally biased region" description="Low complexity" evidence="2">
    <location>
        <begin position="1121"/>
        <end position="1130"/>
    </location>
</feature>